<keyword evidence="10" id="KW-1185">Reference proteome</keyword>
<dbReference type="EMBL" id="JBHUOX010000004">
    <property type="protein sequence ID" value="MFD3000167.1"/>
    <property type="molecule type" value="Genomic_DNA"/>
</dbReference>
<dbReference type="Gene3D" id="1.25.40.390">
    <property type="match status" value="1"/>
</dbReference>
<feature type="signal peptide" evidence="6">
    <location>
        <begin position="1"/>
        <end position="26"/>
    </location>
</feature>
<dbReference type="PROSITE" id="PS51257">
    <property type="entry name" value="PROKAR_LIPOPROTEIN"/>
    <property type="match status" value="1"/>
</dbReference>
<dbReference type="RefSeq" id="WP_377482888.1">
    <property type="nucleotide sequence ID" value="NZ_JBHUOX010000004.1"/>
</dbReference>
<evidence type="ECO:0000256" key="2">
    <source>
        <dbReference type="ARBA" id="ARBA00006275"/>
    </source>
</evidence>
<sequence length="540" mass="59441">MINFKRTIYLSLVAGGLIAGGMTLQACEDEFLDKKPLSELTDASFYASADDALAALNAAYDPLQWDVHSRMSWIFGDVVGGDTDKGSTDDQDYSEILQFQNFTQTAGAPLLMDFWSQLYDGVYRANLVLDRVPLIPAQNIDATLQARIIGEAKYLRAQYYFDLVKVWGRVPIITKVLNPDEVFVARPANISENWDQIEQDLRDAIEVLPVSYTDADLGRATKGAAQALLAKVNLFQSTPEGCANTPYATTDQYQEVVDLTGAVMSSGVYSLDPNFSSIFTLEGENSPEVVFAVQGVGGTGGWNNDNDGLALNQWIAPRTSNFSGWGFSTPIGPVTPQGYGGNPNIKVNNIYEAFEPCDPRLEYSILEPGDIIDHGAGKVYTYDNTWSRTGYSIQKFLIPEAQLTGAANSPLNIPLIRYADVLLWRAEALNELGRTADAVEAVNMVRARARNSMPGATCPLPVPAGVSQAELRDLIILERRRELAFEGHRFFDLVRTCRAESVLRPMGRPFITGQHELFPIPQAEIDRNPALQGDQNPYEG</sequence>
<reference evidence="10" key="1">
    <citation type="journal article" date="2019" name="Int. J. Syst. Evol. Microbiol.">
        <title>The Global Catalogue of Microorganisms (GCM) 10K type strain sequencing project: providing services to taxonomists for standard genome sequencing and annotation.</title>
        <authorList>
            <consortium name="The Broad Institute Genomics Platform"/>
            <consortium name="The Broad Institute Genome Sequencing Center for Infectious Disease"/>
            <person name="Wu L."/>
            <person name="Ma J."/>
        </authorList>
    </citation>
    <scope>NUCLEOTIDE SEQUENCE [LARGE SCALE GENOMIC DNA]</scope>
    <source>
        <strain evidence="10">KCTC 23984</strain>
    </source>
</reference>
<evidence type="ECO:0000259" key="7">
    <source>
        <dbReference type="Pfam" id="PF07980"/>
    </source>
</evidence>
<evidence type="ECO:0000256" key="5">
    <source>
        <dbReference type="ARBA" id="ARBA00023237"/>
    </source>
</evidence>
<evidence type="ECO:0000256" key="6">
    <source>
        <dbReference type="SAM" id="SignalP"/>
    </source>
</evidence>
<evidence type="ECO:0000259" key="8">
    <source>
        <dbReference type="Pfam" id="PF14322"/>
    </source>
</evidence>
<gene>
    <name evidence="9" type="ORF">ACFS7Z_07330</name>
</gene>
<keyword evidence="5" id="KW-0998">Cell outer membrane</keyword>
<accession>A0ABW6BT72</accession>
<feature type="domain" description="SusD-like N-terminal" evidence="8">
    <location>
        <begin position="30"/>
        <end position="234"/>
    </location>
</feature>
<evidence type="ECO:0000313" key="9">
    <source>
        <dbReference type="EMBL" id="MFD3000167.1"/>
    </source>
</evidence>
<protein>
    <submittedName>
        <fullName evidence="9">RagB/SusD family nutrient uptake outer membrane protein</fullName>
    </submittedName>
</protein>
<dbReference type="InterPro" id="IPR011990">
    <property type="entry name" value="TPR-like_helical_dom_sf"/>
</dbReference>
<comment type="subcellular location">
    <subcellularLocation>
        <location evidence="1">Cell outer membrane</location>
    </subcellularLocation>
</comment>
<feature type="chain" id="PRO_5045380220" evidence="6">
    <location>
        <begin position="27"/>
        <end position="540"/>
    </location>
</feature>
<proteinExistence type="inferred from homology"/>
<dbReference type="SUPFAM" id="SSF48452">
    <property type="entry name" value="TPR-like"/>
    <property type="match status" value="1"/>
</dbReference>
<dbReference type="InterPro" id="IPR012944">
    <property type="entry name" value="SusD_RagB_dom"/>
</dbReference>
<comment type="caution">
    <text evidence="9">The sequence shown here is derived from an EMBL/GenBank/DDBJ whole genome shotgun (WGS) entry which is preliminary data.</text>
</comment>
<dbReference type="InterPro" id="IPR033985">
    <property type="entry name" value="SusD-like_N"/>
</dbReference>
<keyword evidence="3 6" id="KW-0732">Signal</keyword>
<name>A0ABW6BT72_9BACT</name>
<dbReference type="CDD" id="cd08977">
    <property type="entry name" value="SusD"/>
    <property type="match status" value="1"/>
</dbReference>
<dbReference type="Proteomes" id="UP001597641">
    <property type="component" value="Unassembled WGS sequence"/>
</dbReference>
<evidence type="ECO:0000256" key="4">
    <source>
        <dbReference type="ARBA" id="ARBA00023136"/>
    </source>
</evidence>
<dbReference type="Pfam" id="PF07980">
    <property type="entry name" value="SusD_RagB"/>
    <property type="match status" value="1"/>
</dbReference>
<keyword evidence="4" id="KW-0472">Membrane</keyword>
<feature type="domain" description="RagB/SusD" evidence="7">
    <location>
        <begin position="288"/>
        <end position="538"/>
    </location>
</feature>
<comment type="similarity">
    <text evidence="2">Belongs to the SusD family.</text>
</comment>
<evidence type="ECO:0000256" key="3">
    <source>
        <dbReference type="ARBA" id="ARBA00022729"/>
    </source>
</evidence>
<dbReference type="Pfam" id="PF14322">
    <property type="entry name" value="SusD-like_3"/>
    <property type="match status" value="1"/>
</dbReference>
<organism evidence="9 10">
    <name type="scientific">Pontibacter toksunensis</name>
    <dbReference type="NCBI Taxonomy" id="1332631"/>
    <lineage>
        <taxon>Bacteria</taxon>
        <taxon>Pseudomonadati</taxon>
        <taxon>Bacteroidota</taxon>
        <taxon>Cytophagia</taxon>
        <taxon>Cytophagales</taxon>
        <taxon>Hymenobacteraceae</taxon>
        <taxon>Pontibacter</taxon>
    </lineage>
</organism>
<evidence type="ECO:0000313" key="10">
    <source>
        <dbReference type="Proteomes" id="UP001597641"/>
    </source>
</evidence>
<evidence type="ECO:0000256" key="1">
    <source>
        <dbReference type="ARBA" id="ARBA00004442"/>
    </source>
</evidence>